<comment type="caution">
    <text evidence="2">The sequence shown here is derived from an EMBL/GenBank/DDBJ whole genome shotgun (WGS) entry which is preliminary data.</text>
</comment>
<feature type="transmembrane region" description="Helical" evidence="1">
    <location>
        <begin position="107"/>
        <end position="128"/>
    </location>
</feature>
<keyword evidence="1" id="KW-1133">Transmembrane helix</keyword>
<dbReference type="Proteomes" id="UP000075359">
    <property type="component" value="Unassembled WGS sequence"/>
</dbReference>
<dbReference type="EMBL" id="LNKT01000012">
    <property type="protein sequence ID" value="KYJ86733.1"/>
    <property type="molecule type" value="Genomic_DNA"/>
</dbReference>
<protein>
    <recommendedName>
        <fullName evidence="4">2TM domain-containing protein</fullName>
    </recommendedName>
</protein>
<reference evidence="2 3" key="1">
    <citation type="submission" date="2015-11" db="EMBL/GenBank/DDBJ databases">
        <title>Draft genome of Sulfurovum riftiae 1812E, a member of the Epsilonproteobacteria isolated from the tube of the deep-sea hydrothermal vent tubewom Riftia pachyptila.</title>
        <authorList>
            <person name="Vetriani C."/>
            <person name="Giovannelli D."/>
        </authorList>
    </citation>
    <scope>NUCLEOTIDE SEQUENCE [LARGE SCALE GENOMIC DNA]</scope>
    <source>
        <strain evidence="2 3">1812E</strain>
    </source>
</reference>
<name>A0A151CHK1_9BACT</name>
<proteinExistence type="predicted"/>
<organism evidence="2 3">
    <name type="scientific">Sulfurovum riftiae</name>
    <dbReference type="NCBI Taxonomy" id="1630136"/>
    <lineage>
        <taxon>Bacteria</taxon>
        <taxon>Pseudomonadati</taxon>
        <taxon>Campylobacterota</taxon>
        <taxon>Epsilonproteobacteria</taxon>
        <taxon>Campylobacterales</taxon>
        <taxon>Sulfurovaceae</taxon>
        <taxon>Sulfurovum</taxon>
    </lineage>
</organism>
<dbReference type="OrthoDB" id="5333985at2"/>
<keyword evidence="1" id="KW-0472">Membrane</keyword>
<dbReference type="STRING" id="1630136.AS592_07860"/>
<evidence type="ECO:0008006" key="4">
    <source>
        <dbReference type="Google" id="ProtNLM"/>
    </source>
</evidence>
<accession>A0A151CHK1</accession>
<dbReference type="AlphaFoldDB" id="A0A151CHK1"/>
<keyword evidence="1" id="KW-0812">Transmembrane</keyword>
<sequence>MLNKERMMNEILHVGLYDLVLQDVQKVVGKEKPTKEELEEALEKEPQILRDYMQTNVEYNLSNIHLKNIDLERVDASVKEKAEKINHNLETMREIEKYTLDFEHSSTLVLIFSLEFFVLFSVQYFIVLLDLGEWQWWIYAFFSLSIVAAWWYAKKQQKKYQVNNARYKALYEETLALIDSLEKEGYIKKEDLYIEESDEHI</sequence>
<feature type="transmembrane region" description="Helical" evidence="1">
    <location>
        <begin position="134"/>
        <end position="153"/>
    </location>
</feature>
<keyword evidence="3" id="KW-1185">Reference proteome</keyword>
<evidence type="ECO:0000256" key="1">
    <source>
        <dbReference type="SAM" id="Phobius"/>
    </source>
</evidence>
<gene>
    <name evidence="2" type="ORF">AS592_07860</name>
</gene>
<evidence type="ECO:0000313" key="2">
    <source>
        <dbReference type="EMBL" id="KYJ86733.1"/>
    </source>
</evidence>
<evidence type="ECO:0000313" key="3">
    <source>
        <dbReference type="Proteomes" id="UP000075359"/>
    </source>
</evidence>